<organism evidence="1 2">
    <name type="scientific">Planctopirus limnophila (strain ATCC 43296 / DSM 3776 / IFAM 1008 / Mu 290)</name>
    <name type="common">Planctomyces limnophilus</name>
    <dbReference type="NCBI Taxonomy" id="521674"/>
    <lineage>
        <taxon>Bacteria</taxon>
        <taxon>Pseudomonadati</taxon>
        <taxon>Planctomycetota</taxon>
        <taxon>Planctomycetia</taxon>
        <taxon>Planctomycetales</taxon>
        <taxon>Planctomycetaceae</taxon>
        <taxon>Planctopirus</taxon>
    </lineage>
</organism>
<name>D5SQL5_PLAL2</name>
<dbReference type="Proteomes" id="UP000002220">
    <property type="component" value="Chromosome"/>
</dbReference>
<evidence type="ECO:0000313" key="1">
    <source>
        <dbReference type="EMBL" id="ADG68477.1"/>
    </source>
</evidence>
<accession>D5SQL5</accession>
<protein>
    <submittedName>
        <fullName evidence="1">Type III restriction protein res subunit</fullName>
    </submittedName>
</protein>
<dbReference type="HOGENOM" id="CLU_3102054_0_0_0"/>
<sequence length="51" mass="5638">MHALNEAKTRADRINTTRAGASWGVIEGNRMWQGYPIAMRLLEGFSQCGTA</sequence>
<dbReference type="STRING" id="521674.Plim_2654"/>
<dbReference type="EMBL" id="CP001744">
    <property type="protein sequence ID" value="ADG68477.1"/>
    <property type="molecule type" value="Genomic_DNA"/>
</dbReference>
<proteinExistence type="predicted"/>
<keyword evidence="2" id="KW-1185">Reference proteome</keyword>
<gene>
    <name evidence="1" type="ordered locus">Plim_2654</name>
</gene>
<dbReference type="AlphaFoldDB" id="D5SQL5"/>
<reference evidence="1 2" key="1">
    <citation type="journal article" date="2010" name="Stand. Genomic Sci.">
        <title>Complete genome sequence of Planctomyces limnophilus type strain (Mu 290).</title>
        <authorList>
            <person name="Labutti K."/>
            <person name="Sikorski J."/>
            <person name="Schneider S."/>
            <person name="Nolan M."/>
            <person name="Lucas S."/>
            <person name="Glavina Del Rio T."/>
            <person name="Tice H."/>
            <person name="Cheng J.F."/>
            <person name="Goodwin L."/>
            <person name="Pitluck S."/>
            <person name="Liolios K."/>
            <person name="Ivanova N."/>
            <person name="Mavromatis K."/>
            <person name="Mikhailova N."/>
            <person name="Pati A."/>
            <person name="Chen A."/>
            <person name="Palaniappan K."/>
            <person name="Land M."/>
            <person name="Hauser L."/>
            <person name="Chang Y.J."/>
            <person name="Jeffries C.D."/>
            <person name="Tindall B.J."/>
            <person name="Rohde M."/>
            <person name="Goker M."/>
            <person name="Woyke T."/>
            <person name="Bristow J."/>
            <person name="Eisen J.A."/>
            <person name="Markowitz V."/>
            <person name="Hugenholtz P."/>
            <person name="Kyrpides N.C."/>
            <person name="Klenk H.P."/>
            <person name="Lapidus A."/>
        </authorList>
    </citation>
    <scope>NUCLEOTIDE SEQUENCE [LARGE SCALE GENOMIC DNA]</scope>
    <source>
        <strain evidence="2">ATCC 43296 / DSM 3776 / IFAM 1008 / 290</strain>
    </source>
</reference>
<evidence type="ECO:0000313" key="2">
    <source>
        <dbReference type="Proteomes" id="UP000002220"/>
    </source>
</evidence>
<dbReference type="KEGG" id="plm:Plim_2654"/>
<dbReference type="RefSeq" id="WP_013110908.1">
    <property type="nucleotide sequence ID" value="NC_014148.1"/>
</dbReference>